<evidence type="ECO:0000259" key="5">
    <source>
        <dbReference type="PROSITE" id="PS50048"/>
    </source>
</evidence>
<dbReference type="InterPro" id="IPR001138">
    <property type="entry name" value="Zn2Cys6_DnaBD"/>
</dbReference>
<evidence type="ECO:0000313" key="7">
    <source>
        <dbReference type="Proteomes" id="UP000053328"/>
    </source>
</evidence>
<sequence>MGNIGRPSTGCGLCRKRRVKCDEGKPGCRNCARLKRPCPGYRSSDYGSIRPTVFMSAPGESRSSSSESLVPHGHDAKAVCIESDESNTAQSDSLLEFSKRYPQTPVPMGNVLKDVTEQAVWYSLAQLDVHSRILYGNDSFTFLPTILLKAGRHSYLYAAMRAVGIMNLANRSPTVDMSNIVDFEYAKAVSGTNTALADPDQRLKDETLVAVWLLGLREVLASITSSTHVNWSGNPAHQAHIDGALMLLRMRGDEQFATPESRHLYQLLLSSMVKGTLIVLIKLTN</sequence>
<evidence type="ECO:0000256" key="3">
    <source>
        <dbReference type="ARBA" id="ARBA00023163"/>
    </source>
</evidence>
<accession>A0A0D2C2Q0</accession>
<dbReference type="PROSITE" id="PS50048">
    <property type="entry name" value="ZN2_CY6_FUNGAL_2"/>
    <property type="match status" value="1"/>
</dbReference>
<name>A0A0D2C2Q0_9EURO</name>
<dbReference type="InterPro" id="IPR021858">
    <property type="entry name" value="Fun_TF"/>
</dbReference>
<dbReference type="Pfam" id="PF00172">
    <property type="entry name" value="Zn_clus"/>
    <property type="match status" value="1"/>
</dbReference>
<dbReference type="STRING" id="91928.A0A0D2C2Q0"/>
<evidence type="ECO:0000256" key="1">
    <source>
        <dbReference type="ARBA" id="ARBA00023015"/>
    </source>
</evidence>
<dbReference type="Proteomes" id="UP000053328">
    <property type="component" value="Unassembled WGS sequence"/>
</dbReference>
<dbReference type="InterPro" id="IPR036864">
    <property type="entry name" value="Zn2-C6_fun-type_DNA-bd_sf"/>
</dbReference>
<keyword evidence="7" id="KW-1185">Reference proteome</keyword>
<dbReference type="InterPro" id="IPR053175">
    <property type="entry name" value="DHMBA_Reg_Transcription_Factor"/>
</dbReference>
<dbReference type="GO" id="GO:0008270">
    <property type="term" value="F:zinc ion binding"/>
    <property type="evidence" value="ECO:0007669"/>
    <property type="project" value="InterPro"/>
</dbReference>
<dbReference type="SMART" id="SM00066">
    <property type="entry name" value="GAL4"/>
    <property type="match status" value="1"/>
</dbReference>
<reference evidence="6 7" key="1">
    <citation type="submission" date="2015-01" db="EMBL/GenBank/DDBJ databases">
        <title>The Genome Sequence of Exophiala spinifera CBS89968.</title>
        <authorList>
            <consortium name="The Broad Institute Genomics Platform"/>
            <person name="Cuomo C."/>
            <person name="de Hoog S."/>
            <person name="Gorbushina A."/>
            <person name="Stielow B."/>
            <person name="Teixiera M."/>
            <person name="Abouelleil A."/>
            <person name="Chapman S.B."/>
            <person name="Priest M."/>
            <person name="Young S.K."/>
            <person name="Wortman J."/>
            <person name="Nusbaum C."/>
            <person name="Birren B."/>
        </authorList>
    </citation>
    <scope>NUCLEOTIDE SEQUENCE [LARGE SCALE GENOMIC DNA]</scope>
    <source>
        <strain evidence="6 7">CBS 89968</strain>
    </source>
</reference>
<dbReference type="RefSeq" id="XP_016238115.1">
    <property type="nucleotide sequence ID" value="XM_016379438.1"/>
</dbReference>
<evidence type="ECO:0000256" key="2">
    <source>
        <dbReference type="ARBA" id="ARBA00023125"/>
    </source>
</evidence>
<protein>
    <recommendedName>
        <fullName evidence="5">Zn(2)-C6 fungal-type domain-containing protein</fullName>
    </recommendedName>
</protein>
<dbReference type="AlphaFoldDB" id="A0A0D2C2Q0"/>
<dbReference type="SUPFAM" id="SSF57701">
    <property type="entry name" value="Zn2/Cys6 DNA-binding domain"/>
    <property type="match status" value="1"/>
</dbReference>
<dbReference type="GO" id="GO:0003677">
    <property type="term" value="F:DNA binding"/>
    <property type="evidence" value="ECO:0007669"/>
    <property type="project" value="UniProtKB-KW"/>
</dbReference>
<dbReference type="OrthoDB" id="4491390at2759"/>
<dbReference type="GeneID" id="27332177"/>
<keyword evidence="4" id="KW-0539">Nucleus</keyword>
<dbReference type="CDD" id="cd00067">
    <property type="entry name" value="GAL4"/>
    <property type="match status" value="1"/>
</dbReference>
<keyword evidence="2" id="KW-0238">DNA-binding</keyword>
<dbReference type="PANTHER" id="PTHR38791">
    <property type="entry name" value="ZN(II)2CYS6 TRANSCRIPTION FACTOR (EUROFUNG)-RELATED-RELATED"/>
    <property type="match status" value="1"/>
</dbReference>
<gene>
    <name evidence="6" type="ORF">PV08_05094</name>
</gene>
<keyword evidence="3" id="KW-0804">Transcription</keyword>
<feature type="domain" description="Zn(2)-C6 fungal-type" evidence="5">
    <location>
        <begin position="10"/>
        <end position="38"/>
    </location>
</feature>
<dbReference type="VEuPathDB" id="FungiDB:PV08_05094"/>
<keyword evidence="1" id="KW-0805">Transcription regulation</keyword>
<dbReference type="PROSITE" id="PS00463">
    <property type="entry name" value="ZN2_CY6_FUNGAL_1"/>
    <property type="match status" value="1"/>
</dbReference>
<dbReference type="HOGENOM" id="CLU_976704_0_0_1"/>
<dbReference type="Pfam" id="PF11951">
    <property type="entry name" value="Fungal_trans_2"/>
    <property type="match status" value="1"/>
</dbReference>
<proteinExistence type="predicted"/>
<dbReference type="Gene3D" id="4.10.240.10">
    <property type="entry name" value="Zn(2)-C6 fungal-type DNA-binding domain"/>
    <property type="match status" value="1"/>
</dbReference>
<evidence type="ECO:0000313" key="6">
    <source>
        <dbReference type="EMBL" id="KIW17899.1"/>
    </source>
</evidence>
<dbReference type="EMBL" id="KN847494">
    <property type="protein sequence ID" value="KIW17899.1"/>
    <property type="molecule type" value="Genomic_DNA"/>
</dbReference>
<dbReference type="GO" id="GO:0000981">
    <property type="term" value="F:DNA-binding transcription factor activity, RNA polymerase II-specific"/>
    <property type="evidence" value="ECO:0007669"/>
    <property type="project" value="InterPro"/>
</dbReference>
<evidence type="ECO:0000256" key="4">
    <source>
        <dbReference type="ARBA" id="ARBA00023242"/>
    </source>
</evidence>
<organism evidence="6 7">
    <name type="scientific">Exophiala spinifera</name>
    <dbReference type="NCBI Taxonomy" id="91928"/>
    <lineage>
        <taxon>Eukaryota</taxon>
        <taxon>Fungi</taxon>
        <taxon>Dikarya</taxon>
        <taxon>Ascomycota</taxon>
        <taxon>Pezizomycotina</taxon>
        <taxon>Eurotiomycetes</taxon>
        <taxon>Chaetothyriomycetidae</taxon>
        <taxon>Chaetothyriales</taxon>
        <taxon>Herpotrichiellaceae</taxon>
        <taxon>Exophiala</taxon>
    </lineage>
</organism>